<dbReference type="Pfam" id="PF01420">
    <property type="entry name" value="Methylase_S"/>
    <property type="match status" value="1"/>
</dbReference>
<dbReference type="InterPro" id="IPR052021">
    <property type="entry name" value="Type-I_RS_S_subunit"/>
</dbReference>
<dbReference type="PANTHER" id="PTHR30408">
    <property type="entry name" value="TYPE-1 RESTRICTION ENZYME ECOKI SPECIFICITY PROTEIN"/>
    <property type="match status" value="1"/>
</dbReference>
<proteinExistence type="inferred from homology"/>
<comment type="similarity">
    <text evidence="1">Belongs to the type-I restriction system S methylase family.</text>
</comment>
<keyword evidence="6" id="KW-1185">Reference proteome</keyword>
<dbReference type="InterPro" id="IPR000055">
    <property type="entry name" value="Restrct_endonuc_typeI_TRD"/>
</dbReference>
<organism evidence="5 6">
    <name type="scientific">Haloferula helveola</name>
    <dbReference type="NCBI Taxonomy" id="490095"/>
    <lineage>
        <taxon>Bacteria</taxon>
        <taxon>Pseudomonadati</taxon>
        <taxon>Verrucomicrobiota</taxon>
        <taxon>Verrucomicrobiia</taxon>
        <taxon>Verrucomicrobiales</taxon>
        <taxon>Verrucomicrobiaceae</taxon>
        <taxon>Haloferula</taxon>
    </lineage>
</organism>
<evidence type="ECO:0000313" key="6">
    <source>
        <dbReference type="Proteomes" id="UP001374893"/>
    </source>
</evidence>
<sequence>MPICVPDLPTQRRIAGILSAYDDLIENNLRRIRILEEMAQSLYREWFVHFRFPGHECVPLVDSPLGPIPEGWEVKSLADLCESVDYGYTASASSEQIGPKFLRITDIVPENLDWAAVPYCEIEEKKLAKFSLKGGDIVVARTGATTGYAKRLNKRHPEAVFASYLVRLRIDPAFSNRHVGTLVESDDYKAFIRTNLSGSAQPQANAKVITSLKLAVPPEGVARAFDRLVEPLFDQKEQLNDRIRNLRQTRDLLLPKLLSRTT</sequence>
<feature type="domain" description="Type I restriction modification DNA specificity" evidence="4">
    <location>
        <begin position="69"/>
        <end position="219"/>
    </location>
</feature>
<dbReference type="SUPFAM" id="SSF116734">
    <property type="entry name" value="DNA methylase specificity domain"/>
    <property type="match status" value="2"/>
</dbReference>
<name>A0ABM7RIZ3_9BACT</name>
<reference evidence="5 6" key="1">
    <citation type="submission" date="2021-06" db="EMBL/GenBank/DDBJ databases">
        <title>Complete genome of Haloferula helveola possessing various polysaccharide degrading enzymes.</title>
        <authorList>
            <person name="Takami H."/>
            <person name="Huang C."/>
            <person name="Hamasaki K."/>
        </authorList>
    </citation>
    <scope>NUCLEOTIDE SEQUENCE [LARGE SCALE GENOMIC DNA]</scope>
    <source>
        <strain evidence="5 6">CN-1</strain>
    </source>
</reference>
<accession>A0ABM7RIZ3</accession>
<dbReference type="InterPro" id="IPR044946">
    <property type="entry name" value="Restrct_endonuc_typeI_TRD_sf"/>
</dbReference>
<dbReference type="Proteomes" id="UP001374893">
    <property type="component" value="Chromosome"/>
</dbReference>
<evidence type="ECO:0000256" key="2">
    <source>
        <dbReference type="ARBA" id="ARBA00022747"/>
    </source>
</evidence>
<evidence type="ECO:0000259" key="4">
    <source>
        <dbReference type="Pfam" id="PF01420"/>
    </source>
</evidence>
<dbReference type="EMBL" id="AP024702">
    <property type="protein sequence ID" value="BCX49778.1"/>
    <property type="molecule type" value="Genomic_DNA"/>
</dbReference>
<keyword evidence="2" id="KW-0680">Restriction system</keyword>
<gene>
    <name evidence="5" type="ORF">HAHE_36860</name>
</gene>
<evidence type="ECO:0000256" key="1">
    <source>
        <dbReference type="ARBA" id="ARBA00010923"/>
    </source>
</evidence>
<keyword evidence="3" id="KW-0238">DNA-binding</keyword>
<dbReference type="PANTHER" id="PTHR30408:SF13">
    <property type="entry name" value="TYPE I RESTRICTION ENZYME HINDI SPECIFICITY SUBUNIT"/>
    <property type="match status" value="1"/>
</dbReference>
<dbReference type="Gene3D" id="3.90.220.20">
    <property type="entry name" value="DNA methylase specificity domains"/>
    <property type="match status" value="2"/>
</dbReference>
<evidence type="ECO:0000313" key="5">
    <source>
        <dbReference type="EMBL" id="BCX49778.1"/>
    </source>
</evidence>
<evidence type="ECO:0000256" key="3">
    <source>
        <dbReference type="ARBA" id="ARBA00023125"/>
    </source>
</evidence>
<dbReference type="CDD" id="cd17521">
    <property type="entry name" value="RMtype1_S_Sau13435ORF2165P_TRD2-CR2_like"/>
    <property type="match status" value="1"/>
</dbReference>
<protein>
    <submittedName>
        <fullName evidence="5">Restrication modification system DNA specificity domain protein</fullName>
    </submittedName>
</protein>